<keyword evidence="2" id="KW-1185">Reference proteome</keyword>
<dbReference type="EMBL" id="JAQQBR010000003">
    <property type="protein sequence ID" value="KAK0180377.1"/>
    <property type="molecule type" value="Genomic_DNA"/>
</dbReference>
<evidence type="ECO:0000313" key="1">
    <source>
        <dbReference type="EMBL" id="KAK0180377.1"/>
    </source>
</evidence>
<proteinExistence type="predicted"/>
<accession>A0AA39G2K9</accession>
<name>A0AA39G2K9_MICHY</name>
<evidence type="ECO:0000313" key="2">
    <source>
        <dbReference type="Proteomes" id="UP001168972"/>
    </source>
</evidence>
<organism evidence="1 2">
    <name type="scientific">Microctonus hyperodae</name>
    <name type="common">Parasitoid wasp</name>
    <dbReference type="NCBI Taxonomy" id="165561"/>
    <lineage>
        <taxon>Eukaryota</taxon>
        <taxon>Metazoa</taxon>
        <taxon>Ecdysozoa</taxon>
        <taxon>Arthropoda</taxon>
        <taxon>Hexapoda</taxon>
        <taxon>Insecta</taxon>
        <taxon>Pterygota</taxon>
        <taxon>Neoptera</taxon>
        <taxon>Endopterygota</taxon>
        <taxon>Hymenoptera</taxon>
        <taxon>Apocrita</taxon>
        <taxon>Ichneumonoidea</taxon>
        <taxon>Braconidae</taxon>
        <taxon>Euphorinae</taxon>
        <taxon>Microctonus</taxon>
    </lineage>
</organism>
<protein>
    <submittedName>
        <fullName evidence="1">Uncharacterized protein</fullName>
    </submittedName>
</protein>
<comment type="caution">
    <text evidence="1">The sequence shown here is derived from an EMBL/GenBank/DDBJ whole genome shotgun (WGS) entry which is preliminary data.</text>
</comment>
<dbReference type="Proteomes" id="UP001168972">
    <property type="component" value="Unassembled WGS sequence"/>
</dbReference>
<reference evidence="1" key="2">
    <citation type="submission" date="2023-03" db="EMBL/GenBank/DDBJ databases">
        <authorList>
            <person name="Inwood S.N."/>
            <person name="Skelly J.G."/>
            <person name="Guhlin J."/>
            <person name="Harrop T.W.R."/>
            <person name="Goldson S.G."/>
            <person name="Dearden P.K."/>
        </authorList>
    </citation>
    <scope>NUCLEOTIDE SEQUENCE</scope>
    <source>
        <strain evidence="1">Lincoln</strain>
        <tissue evidence="1">Whole body</tissue>
    </source>
</reference>
<reference evidence="1" key="1">
    <citation type="journal article" date="2023" name="bioRxiv">
        <title>Scaffold-level genome assemblies of two parasitoid biocontrol wasps reveal the parthenogenesis mechanism and an associated novel virus.</title>
        <authorList>
            <person name="Inwood S."/>
            <person name="Skelly J."/>
            <person name="Guhlin J."/>
            <person name="Harrop T."/>
            <person name="Goldson S."/>
            <person name="Dearden P."/>
        </authorList>
    </citation>
    <scope>NUCLEOTIDE SEQUENCE</scope>
    <source>
        <strain evidence="1">Lincoln</strain>
        <tissue evidence="1">Whole body</tissue>
    </source>
</reference>
<sequence>MGRNDVDNYDGVKHFALGKNILIKPRSDTNVHEDNICSLVQCECEESLNYSSILKQLKLEDGEKMSPTRDMETHICTSCFNQENKVMGFRTREISSLRLVIQGHEILNYQGIKHSPEDVAPYWKKDSRMWLWKSIRLTRKRRNKSKSLTRFPSFA</sequence>
<gene>
    <name evidence="1" type="ORF">PV327_006021</name>
</gene>
<dbReference type="AlphaFoldDB" id="A0AA39G2K9"/>